<keyword evidence="6" id="KW-1185">Reference proteome</keyword>
<keyword evidence="1" id="KW-0805">Transcription regulation</keyword>
<evidence type="ECO:0000256" key="1">
    <source>
        <dbReference type="ARBA" id="ARBA00023015"/>
    </source>
</evidence>
<evidence type="ECO:0000313" key="5">
    <source>
        <dbReference type="EMBL" id="MBC5678907.1"/>
    </source>
</evidence>
<dbReference type="PROSITE" id="PS50949">
    <property type="entry name" value="HTH_GNTR"/>
    <property type="match status" value="1"/>
</dbReference>
<feature type="domain" description="HTH gntR-type" evidence="4">
    <location>
        <begin position="7"/>
        <end position="75"/>
    </location>
</feature>
<evidence type="ECO:0000256" key="2">
    <source>
        <dbReference type="ARBA" id="ARBA00023125"/>
    </source>
</evidence>
<dbReference type="PANTHER" id="PTHR30146:SF150">
    <property type="entry name" value="ARABINOSE METABOLISM TRANSCRIPTIONAL REPRESSOR"/>
    <property type="match status" value="1"/>
</dbReference>
<dbReference type="InterPro" id="IPR000524">
    <property type="entry name" value="Tscrpt_reg_HTH_GntR"/>
</dbReference>
<evidence type="ECO:0000259" key="4">
    <source>
        <dbReference type="PROSITE" id="PS50949"/>
    </source>
</evidence>
<gene>
    <name evidence="5" type="ORF">H8S22_15405</name>
</gene>
<dbReference type="Gene3D" id="3.40.50.2300">
    <property type="match status" value="2"/>
</dbReference>
<dbReference type="RefSeq" id="WP_024729035.1">
    <property type="nucleotide sequence ID" value="NZ_JACOOS010000024.1"/>
</dbReference>
<dbReference type="SUPFAM" id="SSF53822">
    <property type="entry name" value="Periplasmic binding protein-like I"/>
    <property type="match status" value="1"/>
</dbReference>
<organism evidence="5 6">
    <name type="scientific">Anaerostipes hominis</name>
    <name type="common">ex Liu et al. 2021</name>
    <dbReference type="NCBI Taxonomy" id="2763018"/>
    <lineage>
        <taxon>Bacteria</taxon>
        <taxon>Bacillati</taxon>
        <taxon>Bacillota</taxon>
        <taxon>Clostridia</taxon>
        <taxon>Lachnospirales</taxon>
        <taxon>Lachnospiraceae</taxon>
        <taxon>Anaerostipes</taxon>
    </lineage>
</organism>
<dbReference type="InterPro" id="IPR028082">
    <property type="entry name" value="Peripla_BP_I"/>
</dbReference>
<dbReference type="Pfam" id="PF00392">
    <property type="entry name" value="GntR"/>
    <property type="match status" value="1"/>
</dbReference>
<dbReference type="CDD" id="cd01541">
    <property type="entry name" value="PBP1_AraR"/>
    <property type="match status" value="1"/>
</dbReference>
<comment type="caution">
    <text evidence="5">The sequence shown here is derived from an EMBL/GenBank/DDBJ whole genome shotgun (WGS) entry which is preliminary data.</text>
</comment>
<dbReference type="EMBL" id="JACOOS010000024">
    <property type="protein sequence ID" value="MBC5678907.1"/>
    <property type="molecule type" value="Genomic_DNA"/>
</dbReference>
<keyword evidence="3" id="KW-0804">Transcription</keyword>
<dbReference type="PANTHER" id="PTHR30146">
    <property type="entry name" value="LACI-RELATED TRANSCRIPTIONAL REPRESSOR"/>
    <property type="match status" value="1"/>
</dbReference>
<dbReference type="SMART" id="SM00345">
    <property type="entry name" value="HTH_GNTR"/>
    <property type="match status" value="1"/>
</dbReference>
<dbReference type="CDD" id="cd07377">
    <property type="entry name" value="WHTH_GntR"/>
    <property type="match status" value="1"/>
</dbReference>
<sequence length="371" mass="42180">MANKAGSMKYFKLKEDLKNDILSGIYKPGDKMPSENQLARELSISRHTVRKALSILEDEGYIVAYHGKGTFCTERAIHKKQSRNIAVITTYISDYIFPQVLNGINQVLTENGYSLMFKTTGNSRVNETKCLEDILTKDVDGLIIEPSKSELFCKHPNLYQTLDQYEIPYVFIQGVYSEMTDKPYIVMDDCKGGYLLTKHLIETGHRFIAGIFKADDYQGKERHRGYVMALNEAGIPYNPDAVIWFHTEDRASKPRGEIHRMTKEGFPMDAVVCYNDQIALEIIYELEALGISIPDDISVTGYDNSALARLGVIKLTTIAHPQKKLGEMAGQLLLEQIQGIPNEKSKVTRVIEPELIVRNSCKDRRRMEEKR</sequence>
<dbReference type="Gene3D" id="1.10.10.10">
    <property type="entry name" value="Winged helix-like DNA-binding domain superfamily/Winged helix DNA-binding domain"/>
    <property type="match status" value="1"/>
</dbReference>
<reference evidence="5 6" key="1">
    <citation type="submission" date="2020-08" db="EMBL/GenBank/DDBJ databases">
        <title>Genome public.</title>
        <authorList>
            <person name="Liu C."/>
            <person name="Sun Q."/>
        </authorList>
    </citation>
    <scope>NUCLEOTIDE SEQUENCE [LARGE SCALE GENOMIC DNA]</scope>
    <source>
        <strain evidence="5 6">NSJ-7</strain>
    </source>
</reference>
<dbReference type="InterPro" id="IPR033532">
    <property type="entry name" value="AraR_ligand_bind_dom"/>
</dbReference>
<evidence type="ECO:0000313" key="6">
    <source>
        <dbReference type="Proteomes" id="UP000635828"/>
    </source>
</evidence>
<evidence type="ECO:0000256" key="3">
    <source>
        <dbReference type="ARBA" id="ARBA00023163"/>
    </source>
</evidence>
<dbReference type="PRINTS" id="PR00035">
    <property type="entry name" value="HTHGNTR"/>
</dbReference>
<dbReference type="InterPro" id="IPR036390">
    <property type="entry name" value="WH_DNA-bd_sf"/>
</dbReference>
<proteinExistence type="predicted"/>
<keyword evidence="2" id="KW-0238">DNA-binding</keyword>
<dbReference type="InterPro" id="IPR036388">
    <property type="entry name" value="WH-like_DNA-bd_sf"/>
</dbReference>
<dbReference type="SUPFAM" id="SSF46785">
    <property type="entry name" value="Winged helix' DNA-binding domain"/>
    <property type="match status" value="1"/>
</dbReference>
<dbReference type="InterPro" id="IPR046335">
    <property type="entry name" value="LacI/GalR-like_sensor"/>
</dbReference>
<dbReference type="Pfam" id="PF13377">
    <property type="entry name" value="Peripla_BP_3"/>
    <property type="match status" value="1"/>
</dbReference>
<name>A0ABR7FUM3_9FIRM</name>
<accession>A0ABR7FUM3</accession>
<dbReference type="Proteomes" id="UP000635828">
    <property type="component" value="Unassembled WGS sequence"/>
</dbReference>
<protein>
    <submittedName>
        <fullName evidence="5">GntR family transcriptional regulator</fullName>
    </submittedName>
</protein>